<protein>
    <submittedName>
        <fullName evidence="1">Uncharacterized protein</fullName>
    </submittedName>
</protein>
<evidence type="ECO:0000313" key="2">
    <source>
        <dbReference type="Proteomes" id="UP001055879"/>
    </source>
</evidence>
<organism evidence="1 2">
    <name type="scientific">Arctium lappa</name>
    <name type="common">Greater burdock</name>
    <name type="synonym">Lappa major</name>
    <dbReference type="NCBI Taxonomy" id="4217"/>
    <lineage>
        <taxon>Eukaryota</taxon>
        <taxon>Viridiplantae</taxon>
        <taxon>Streptophyta</taxon>
        <taxon>Embryophyta</taxon>
        <taxon>Tracheophyta</taxon>
        <taxon>Spermatophyta</taxon>
        <taxon>Magnoliopsida</taxon>
        <taxon>eudicotyledons</taxon>
        <taxon>Gunneridae</taxon>
        <taxon>Pentapetalae</taxon>
        <taxon>asterids</taxon>
        <taxon>campanulids</taxon>
        <taxon>Asterales</taxon>
        <taxon>Asteraceae</taxon>
        <taxon>Carduoideae</taxon>
        <taxon>Cardueae</taxon>
        <taxon>Arctiinae</taxon>
        <taxon>Arctium</taxon>
    </lineage>
</organism>
<sequence length="288" mass="32500">MVGDNMKVLLFVSYLVFVFCFWFIPHVLYGHGGVCDIKLLFRNEMRDKEKNSDVEVTADDDELSNPIDYHQKGKLSLVGTCGEKAKRKGPMTTSNMGINYTLERDKSKEIEATDGTRPNLLTLSLEDMKSKISMGDMKSKKDVREWTNIVPQDPITFDTSTPFPTFNQKEIKTSSFFQTVGDTPRDLPSPPTKNNNHLLHAHATSHHPLPLSNPTPPIHEFSQVTQNRKRINIRNRLKNSIRKKPKAEGIKFAETEDVIDPSPTTSETTIQMLAEPEAGPAMQACLEQ</sequence>
<dbReference type="Proteomes" id="UP001055879">
    <property type="component" value="Linkage Group LG01"/>
</dbReference>
<name>A0ACB9FE80_ARCLA</name>
<reference evidence="2" key="1">
    <citation type="journal article" date="2022" name="Mol. Ecol. Resour.">
        <title>The genomes of chicory, endive, great burdock and yacon provide insights into Asteraceae palaeo-polyploidization history and plant inulin production.</title>
        <authorList>
            <person name="Fan W."/>
            <person name="Wang S."/>
            <person name="Wang H."/>
            <person name="Wang A."/>
            <person name="Jiang F."/>
            <person name="Liu H."/>
            <person name="Zhao H."/>
            <person name="Xu D."/>
            <person name="Zhang Y."/>
        </authorList>
    </citation>
    <scope>NUCLEOTIDE SEQUENCE [LARGE SCALE GENOMIC DNA]</scope>
    <source>
        <strain evidence="2">cv. Niubang</strain>
    </source>
</reference>
<gene>
    <name evidence="1" type="ORF">L6452_00752</name>
</gene>
<accession>A0ACB9FE80</accession>
<dbReference type="EMBL" id="CM042047">
    <property type="protein sequence ID" value="KAI3769643.1"/>
    <property type="molecule type" value="Genomic_DNA"/>
</dbReference>
<proteinExistence type="predicted"/>
<comment type="caution">
    <text evidence="1">The sequence shown here is derived from an EMBL/GenBank/DDBJ whole genome shotgun (WGS) entry which is preliminary data.</text>
</comment>
<reference evidence="1 2" key="2">
    <citation type="journal article" date="2022" name="Mol. Ecol. Resour.">
        <title>The genomes of chicory, endive, great burdock and yacon provide insights into Asteraceae paleo-polyploidization history and plant inulin production.</title>
        <authorList>
            <person name="Fan W."/>
            <person name="Wang S."/>
            <person name="Wang H."/>
            <person name="Wang A."/>
            <person name="Jiang F."/>
            <person name="Liu H."/>
            <person name="Zhao H."/>
            <person name="Xu D."/>
            <person name="Zhang Y."/>
        </authorList>
    </citation>
    <scope>NUCLEOTIDE SEQUENCE [LARGE SCALE GENOMIC DNA]</scope>
    <source>
        <strain evidence="2">cv. Niubang</strain>
    </source>
</reference>
<evidence type="ECO:0000313" key="1">
    <source>
        <dbReference type="EMBL" id="KAI3769643.1"/>
    </source>
</evidence>
<keyword evidence="2" id="KW-1185">Reference proteome</keyword>